<evidence type="ECO:0000313" key="3">
    <source>
        <dbReference type="Proteomes" id="UP001589747"/>
    </source>
</evidence>
<dbReference type="InterPro" id="IPR011083">
    <property type="entry name" value="Phage_tail_collar_dom"/>
</dbReference>
<evidence type="ECO:0000313" key="2">
    <source>
        <dbReference type="EMBL" id="MFB9329922.1"/>
    </source>
</evidence>
<accession>A0ABV5KXG3</accession>
<sequence>MSEQYIGEIRMFAGNFPPSGWAFCDGRLLAISQFDVLFSLIGTTYGGDGQNTFALPDLRGRIPLHAGTNPSTGSSYILGQLGGTEAVTLTSRQLPAHSHIVQASNALSESADPAGNVWGLSPNLNPYVNGAPSGSMNASAISAVGGNLPHDNMMPYLPVSFIIALEGVYPPHS</sequence>
<dbReference type="Proteomes" id="UP001589747">
    <property type="component" value="Unassembled WGS sequence"/>
</dbReference>
<dbReference type="Pfam" id="PF07484">
    <property type="entry name" value="Collar"/>
    <property type="match status" value="1"/>
</dbReference>
<reference evidence="2 3" key="1">
    <citation type="submission" date="2024-09" db="EMBL/GenBank/DDBJ databases">
        <authorList>
            <person name="Sun Q."/>
            <person name="Mori K."/>
        </authorList>
    </citation>
    <scope>NUCLEOTIDE SEQUENCE [LARGE SCALE GENOMIC DNA]</scope>
    <source>
        <strain evidence="2 3">TISTR 2452</strain>
    </source>
</reference>
<protein>
    <submittedName>
        <fullName evidence="2">Phage tail protein</fullName>
    </submittedName>
</protein>
<keyword evidence="3" id="KW-1185">Reference proteome</keyword>
<dbReference type="Gene3D" id="3.90.1340.10">
    <property type="entry name" value="Phage tail collar domain"/>
    <property type="match status" value="1"/>
</dbReference>
<evidence type="ECO:0000259" key="1">
    <source>
        <dbReference type="Pfam" id="PF07484"/>
    </source>
</evidence>
<proteinExistence type="predicted"/>
<dbReference type="EMBL" id="JBHMDO010000047">
    <property type="protein sequence ID" value="MFB9329922.1"/>
    <property type="molecule type" value="Genomic_DNA"/>
</dbReference>
<name>A0ABV5KXG3_9BACL</name>
<organism evidence="2 3">
    <name type="scientific">Paenibacillus aurantiacus</name>
    <dbReference type="NCBI Taxonomy" id="1936118"/>
    <lineage>
        <taxon>Bacteria</taxon>
        <taxon>Bacillati</taxon>
        <taxon>Bacillota</taxon>
        <taxon>Bacilli</taxon>
        <taxon>Bacillales</taxon>
        <taxon>Paenibacillaceae</taxon>
        <taxon>Paenibacillus</taxon>
    </lineage>
</organism>
<dbReference type="SUPFAM" id="SSF88874">
    <property type="entry name" value="Receptor-binding domain of short tail fibre protein gp12"/>
    <property type="match status" value="1"/>
</dbReference>
<feature type="domain" description="Phage tail collar" evidence="1">
    <location>
        <begin position="7"/>
        <end position="63"/>
    </location>
</feature>
<dbReference type="RefSeq" id="WP_377500631.1">
    <property type="nucleotide sequence ID" value="NZ_JBHMDO010000047.1"/>
</dbReference>
<gene>
    <name evidence="2" type="ORF">ACFFSY_28610</name>
</gene>
<comment type="caution">
    <text evidence="2">The sequence shown here is derived from an EMBL/GenBank/DDBJ whole genome shotgun (WGS) entry which is preliminary data.</text>
</comment>
<dbReference type="InterPro" id="IPR037053">
    <property type="entry name" value="Phage_tail_collar_dom_sf"/>
</dbReference>